<sequence>MVGYLARRVLMAFVTIFVIVSLSFYMVRLMPGNPMQYLEFQLEQQGNTDPEQIRQQVQAIYGVMPSGPLWQQYLTYIGNVFRGDFGVSLLNPGQSVASIVVSALPWTLLLVGTSLLISFGIGMVVGRAIAAHPDTVFARVMTGIVSFLSAIPQYLVAIVFIYLLADIHHFFPITGAYSNNTTPGFNWGFIASVIYHAILPVTSYVVVSFAAWALTMKGSVTTVLGADYVRAAEARGLGDRRVTRTYIGRNAMLPMVTSLALSLGYMFGGSVFIETYFSYPGLGYRLISAVNSRDYSLMMGCFILITVAVVFANLIVDLIYPLVDPRIISPASRRRTRPAAAAAATDVVDLANPVATKM</sequence>
<reference evidence="7 8" key="1">
    <citation type="submission" date="2019-07" db="EMBL/GenBank/DDBJ databases">
        <title>Microlunatus dokdonensis sp. nov. isolated from the rhizospheric soil of the wild plant Elymus tsukushiensis.</title>
        <authorList>
            <person name="Ghim S.-Y."/>
            <person name="Hwang Y.-J."/>
            <person name="Son J.-S."/>
            <person name="Shin J.-H."/>
        </authorList>
    </citation>
    <scope>NUCLEOTIDE SEQUENCE [LARGE SCALE GENOMIC DNA]</scope>
    <source>
        <strain evidence="7 8">KUDC0627</strain>
    </source>
</reference>
<dbReference type="CDD" id="cd06261">
    <property type="entry name" value="TM_PBP2"/>
    <property type="match status" value="1"/>
</dbReference>
<feature type="domain" description="ABC transmembrane type-1" evidence="6">
    <location>
        <begin position="104"/>
        <end position="320"/>
    </location>
</feature>
<gene>
    <name evidence="7" type="ORF">FOE78_15910</name>
</gene>
<dbReference type="KEGG" id="mik:FOE78_15910"/>
<evidence type="ECO:0000256" key="2">
    <source>
        <dbReference type="ARBA" id="ARBA00022692"/>
    </source>
</evidence>
<evidence type="ECO:0000256" key="4">
    <source>
        <dbReference type="ARBA" id="ARBA00023136"/>
    </source>
</evidence>
<comment type="similarity">
    <text evidence="5">Belongs to the binding-protein-dependent transport system permease family.</text>
</comment>
<keyword evidence="5" id="KW-0813">Transport</keyword>
<keyword evidence="4 5" id="KW-0472">Membrane</keyword>
<dbReference type="PANTHER" id="PTHR43376">
    <property type="entry name" value="OLIGOPEPTIDE TRANSPORT SYSTEM PERMEASE PROTEIN"/>
    <property type="match status" value="1"/>
</dbReference>
<dbReference type="RefSeq" id="WP_143987176.1">
    <property type="nucleotide sequence ID" value="NZ_CP041692.1"/>
</dbReference>
<dbReference type="EMBL" id="CP041692">
    <property type="protein sequence ID" value="QDP97215.1"/>
    <property type="molecule type" value="Genomic_DNA"/>
</dbReference>
<evidence type="ECO:0000256" key="5">
    <source>
        <dbReference type="RuleBase" id="RU363032"/>
    </source>
</evidence>
<dbReference type="PROSITE" id="PS50928">
    <property type="entry name" value="ABC_TM1"/>
    <property type="match status" value="1"/>
</dbReference>
<protein>
    <submittedName>
        <fullName evidence="7">ABC transporter permease</fullName>
    </submittedName>
</protein>
<dbReference type="PANTHER" id="PTHR43376:SF1">
    <property type="entry name" value="OLIGOPEPTIDE TRANSPORT SYSTEM PERMEASE PROTEIN"/>
    <property type="match status" value="1"/>
</dbReference>
<evidence type="ECO:0000256" key="1">
    <source>
        <dbReference type="ARBA" id="ARBA00004141"/>
    </source>
</evidence>
<dbReference type="GO" id="GO:0055085">
    <property type="term" value="P:transmembrane transport"/>
    <property type="evidence" value="ECO:0007669"/>
    <property type="project" value="InterPro"/>
</dbReference>
<proteinExistence type="inferred from homology"/>
<feature type="transmembrane region" description="Helical" evidence="5">
    <location>
        <begin position="103"/>
        <end position="125"/>
    </location>
</feature>
<feature type="transmembrane region" description="Helical" evidence="5">
    <location>
        <begin position="185"/>
        <end position="214"/>
    </location>
</feature>
<dbReference type="GO" id="GO:0005886">
    <property type="term" value="C:plasma membrane"/>
    <property type="evidence" value="ECO:0007669"/>
    <property type="project" value="UniProtKB-SubCell"/>
</dbReference>
<feature type="transmembrane region" description="Helical" evidence="5">
    <location>
        <begin position="297"/>
        <end position="323"/>
    </location>
</feature>
<keyword evidence="3 5" id="KW-1133">Transmembrane helix</keyword>
<evidence type="ECO:0000259" key="6">
    <source>
        <dbReference type="PROSITE" id="PS50928"/>
    </source>
</evidence>
<name>A0A516Q1A5_9ACTN</name>
<accession>A0A516Q1A5</accession>
<feature type="transmembrane region" description="Helical" evidence="5">
    <location>
        <begin position="251"/>
        <end position="277"/>
    </location>
</feature>
<keyword evidence="2 5" id="KW-0812">Transmembrane</keyword>
<organism evidence="7 8">
    <name type="scientific">Microlunatus elymi</name>
    <dbReference type="NCBI Taxonomy" id="2596828"/>
    <lineage>
        <taxon>Bacteria</taxon>
        <taxon>Bacillati</taxon>
        <taxon>Actinomycetota</taxon>
        <taxon>Actinomycetes</taxon>
        <taxon>Propionibacteriales</taxon>
        <taxon>Propionibacteriaceae</taxon>
        <taxon>Microlunatus</taxon>
    </lineage>
</organism>
<evidence type="ECO:0000313" key="8">
    <source>
        <dbReference type="Proteomes" id="UP000319263"/>
    </source>
</evidence>
<dbReference type="Gene3D" id="1.10.3720.10">
    <property type="entry name" value="MetI-like"/>
    <property type="match status" value="1"/>
</dbReference>
<dbReference type="OrthoDB" id="147688at2"/>
<evidence type="ECO:0000313" key="7">
    <source>
        <dbReference type="EMBL" id="QDP97215.1"/>
    </source>
</evidence>
<feature type="transmembrane region" description="Helical" evidence="5">
    <location>
        <begin position="9"/>
        <end position="27"/>
    </location>
</feature>
<dbReference type="Pfam" id="PF00528">
    <property type="entry name" value="BPD_transp_1"/>
    <property type="match status" value="1"/>
</dbReference>
<dbReference type="InterPro" id="IPR035906">
    <property type="entry name" value="MetI-like_sf"/>
</dbReference>
<dbReference type="Proteomes" id="UP000319263">
    <property type="component" value="Chromosome"/>
</dbReference>
<evidence type="ECO:0000256" key="3">
    <source>
        <dbReference type="ARBA" id="ARBA00022989"/>
    </source>
</evidence>
<dbReference type="InterPro" id="IPR000515">
    <property type="entry name" value="MetI-like"/>
</dbReference>
<dbReference type="AlphaFoldDB" id="A0A516Q1A5"/>
<keyword evidence="8" id="KW-1185">Reference proteome</keyword>
<feature type="transmembrane region" description="Helical" evidence="5">
    <location>
        <begin position="137"/>
        <end position="165"/>
    </location>
</feature>
<dbReference type="SUPFAM" id="SSF161098">
    <property type="entry name" value="MetI-like"/>
    <property type="match status" value="1"/>
</dbReference>
<comment type="subcellular location">
    <subcellularLocation>
        <location evidence="5">Cell membrane</location>
        <topology evidence="5">Multi-pass membrane protein</topology>
    </subcellularLocation>
    <subcellularLocation>
        <location evidence="1">Membrane</location>
        <topology evidence="1">Multi-pass membrane protein</topology>
    </subcellularLocation>
</comment>